<dbReference type="Proteomes" id="UP001328107">
    <property type="component" value="Unassembled WGS sequence"/>
</dbReference>
<gene>
    <name evidence="2" type="ORF">PMAYCL1PPCAC_06474</name>
</gene>
<evidence type="ECO:0000313" key="2">
    <source>
        <dbReference type="EMBL" id="GMR36279.1"/>
    </source>
</evidence>
<feature type="region of interest" description="Disordered" evidence="1">
    <location>
        <begin position="152"/>
        <end position="235"/>
    </location>
</feature>
<evidence type="ECO:0000256" key="1">
    <source>
        <dbReference type="SAM" id="MobiDB-lite"/>
    </source>
</evidence>
<organism evidence="2 3">
    <name type="scientific">Pristionchus mayeri</name>
    <dbReference type="NCBI Taxonomy" id="1317129"/>
    <lineage>
        <taxon>Eukaryota</taxon>
        <taxon>Metazoa</taxon>
        <taxon>Ecdysozoa</taxon>
        <taxon>Nematoda</taxon>
        <taxon>Chromadorea</taxon>
        <taxon>Rhabditida</taxon>
        <taxon>Rhabditina</taxon>
        <taxon>Diplogasteromorpha</taxon>
        <taxon>Diplogasteroidea</taxon>
        <taxon>Neodiplogasteridae</taxon>
        <taxon>Pristionchus</taxon>
    </lineage>
</organism>
<accession>A0AAN4ZAC1</accession>
<comment type="caution">
    <text evidence="2">The sequence shown here is derived from an EMBL/GenBank/DDBJ whole genome shotgun (WGS) entry which is preliminary data.</text>
</comment>
<feature type="non-terminal residue" evidence="2">
    <location>
        <position position="235"/>
    </location>
</feature>
<name>A0AAN4ZAC1_9BILA</name>
<feature type="compositionally biased region" description="Basic and acidic residues" evidence="1">
    <location>
        <begin position="186"/>
        <end position="200"/>
    </location>
</feature>
<dbReference type="EMBL" id="BTRK01000002">
    <property type="protein sequence ID" value="GMR36279.1"/>
    <property type="molecule type" value="Genomic_DNA"/>
</dbReference>
<dbReference type="AlphaFoldDB" id="A0AAN4ZAC1"/>
<protein>
    <submittedName>
        <fullName evidence="2">Uncharacterized protein</fullName>
    </submittedName>
</protein>
<proteinExistence type="predicted"/>
<keyword evidence="3" id="KW-1185">Reference proteome</keyword>
<feature type="compositionally biased region" description="Basic and acidic residues" evidence="1">
    <location>
        <begin position="207"/>
        <end position="235"/>
    </location>
</feature>
<reference evidence="3" key="1">
    <citation type="submission" date="2022-10" db="EMBL/GenBank/DDBJ databases">
        <title>Genome assembly of Pristionchus species.</title>
        <authorList>
            <person name="Yoshida K."/>
            <person name="Sommer R.J."/>
        </authorList>
    </citation>
    <scope>NUCLEOTIDE SEQUENCE [LARGE SCALE GENOMIC DNA]</scope>
    <source>
        <strain evidence="3">RS5460</strain>
    </source>
</reference>
<evidence type="ECO:0000313" key="3">
    <source>
        <dbReference type="Proteomes" id="UP001328107"/>
    </source>
</evidence>
<sequence>KHSTQYSLPPFILRRERYRTHRNSLPVYAEQSEVVVKRDGSAVIEFANTMSDYTFVKIVEETGVFDCLDEQGNLIDRRRVPYGYGRVVGRSTIFLRRRGASRLPPTLQWEAADYVDGGDPPSQYAYCGGFVRLREESKEEEVARKAKAAAAANVSLPSAVQQDTRQHQPQIAHGHPQPNPSRGKRRQEGKEEREDGREKNEEEVDEKEDKKEEELKEKEEKKAEEEEVKEEEKKE</sequence>
<feature type="non-terminal residue" evidence="2">
    <location>
        <position position="1"/>
    </location>
</feature>
<feature type="compositionally biased region" description="Polar residues" evidence="1">
    <location>
        <begin position="160"/>
        <end position="169"/>
    </location>
</feature>